<dbReference type="Proteomes" id="UP000663823">
    <property type="component" value="Unassembled WGS sequence"/>
</dbReference>
<name>A0A820AMZ8_9BILA</name>
<sequence length="94" mass="11242">MQLTRILIIVFFLGLFLTIVLSDLTHSDMENNDLDLNSENHLILKRDRYDHEYHDNPRRTRQCVPCKFGIIRCCYPNICVKKHLRPDKCLRIKT</sequence>
<evidence type="ECO:0000256" key="1">
    <source>
        <dbReference type="SAM" id="SignalP"/>
    </source>
</evidence>
<reference evidence="2" key="1">
    <citation type="submission" date="2021-02" db="EMBL/GenBank/DDBJ databases">
        <authorList>
            <person name="Nowell W R."/>
        </authorList>
    </citation>
    <scope>NUCLEOTIDE SEQUENCE</scope>
</reference>
<dbReference type="AlphaFoldDB" id="A0A820AMZ8"/>
<protein>
    <submittedName>
        <fullName evidence="2">Uncharacterized protein</fullName>
    </submittedName>
</protein>
<keyword evidence="1" id="KW-0732">Signal</keyword>
<feature type="signal peptide" evidence="1">
    <location>
        <begin position="1"/>
        <end position="22"/>
    </location>
</feature>
<feature type="chain" id="PRO_5032731279" evidence="1">
    <location>
        <begin position="23"/>
        <end position="94"/>
    </location>
</feature>
<organism evidence="2 3">
    <name type="scientific">Rotaria sordida</name>
    <dbReference type="NCBI Taxonomy" id="392033"/>
    <lineage>
        <taxon>Eukaryota</taxon>
        <taxon>Metazoa</taxon>
        <taxon>Spiralia</taxon>
        <taxon>Gnathifera</taxon>
        <taxon>Rotifera</taxon>
        <taxon>Eurotatoria</taxon>
        <taxon>Bdelloidea</taxon>
        <taxon>Philodinida</taxon>
        <taxon>Philodinidae</taxon>
        <taxon>Rotaria</taxon>
    </lineage>
</organism>
<accession>A0A820AMZ8</accession>
<dbReference type="EMBL" id="CAJOAX010019380">
    <property type="protein sequence ID" value="CAF4187975.1"/>
    <property type="molecule type" value="Genomic_DNA"/>
</dbReference>
<gene>
    <name evidence="2" type="ORF">OTI717_LOCUS38011</name>
</gene>
<proteinExistence type="predicted"/>
<comment type="caution">
    <text evidence="2">The sequence shown here is derived from an EMBL/GenBank/DDBJ whole genome shotgun (WGS) entry which is preliminary data.</text>
</comment>
<evidence type="ECO:0000313" key="3">
    <source>
        <dbReference type="Proteomes" id="UP000663823"/>
    </source>
</evidence>
<evidence type="ECO:0000313" key="2">
    <source>
        <dbReference type="EMBL" id="CAF4187975.1"/>
    </source>
</evidence>